<dbReference type="Proteomes" id="UP001324380">
    <property type="component" value="Chromosome"/>
</dbReference>
<keyword evidence="1" id="KW-0732">Signal</keyword>
<evidence type="ECO:0000313" key="3">
    <source>
        <dbReference type="Proteomes" id="UP001324380"/>
    </source>
</evidence>
<dbReference type="Gene3D" id="3.20.20.140">
    <property type="entry name" value="Metal-dependent hydrolases"/>
    <property type="match status" value="1"/>
</dbReference>
<gene>
    <name evidence="2" type="ORF">SNE25_20450</name>
</gene>
<dbReference type="InterPro" id="IPR052018">
    <property type="entry name" value="PHP_domain"/>
</dbReference>
<dbReference type="SUPFAM" id="SSF89550">
    <property type="entry name" value="PHP domain-like"/>
    <property type="match status" value="1"/>
</dbReference>
<feature type="chain" id="PRO_5045977295" description="Polymerase/histidinol phosphatase N-terminal domain-containing protein" evidence="1">
    <location>
        <begin position="20"/>
        <end position="501"/>
    </location>
</feature>
<keyword evidence="3" id="KW-1185">Reference proteome</keyword>
<name>A0ABZ0TFB6_9SPHI</name>
<dbReference type="PANTHER" id="PTHR42924:SF3">
    <property type="entry name" value="POLYMERASE_HISTIDINOL PHOSPHATASE N-TERMINAL DOMAIN-CONTAINING PROTEIN"/>
    <property type="match status" value="1"/>
</dbReference>
<accession>A0ABZ0TFB6</accession>
<organism evidence="2 3">
    <name type="scientific">Mucilaginibacter sabulilitoris</name>
    <dbReference type="NCBI Taxonomy" id="1173583"/>
    <lineage>
        <taxon>Bacteria</taxon>
        <taxon>Pseudomonadati</taxon>
        <taxon>Bacteroidota</taxon>
        <taxon>Sphingobacteriia</taxon>
        <taxon>Sphingobacteriales</taxon>
        <taxon>Sphingobacteriaceae</taxon>
        <taxon>Mucilaginibacter</taxon>
    </lineage>
</organism>
<dbReference type="CDD" id="cd07432">
    <property type="entry name" value="PHP_HisPPase"/>
    <property type="match status" value="1"/>
</dbReference>
<dbReference type="EMBL" id="CP139558">
    <property type="protein sequence ID" value="WPU91693.1"/>
    <property type="molecule type" value="Genomic_DNA"/>
</dbReference>
<evidence type="ECO:0000313" key="2">
    <source>
        <dbReference type="EMBL" id="WPU91693.1"/>
    </source>
</evidence>
<evidence type="ECO:0000256" key="1">
    <source>
        <dbReference type="SAM" id="SignalP"/>
    </source>
</evidence>
<dbReference type="RefSeq" id="WP_321560859.1">
    <property type="nucleotide sequence ID" value="NZ_CP139558.1"/>
</dbReference>
<dbReference type="PANTHER" id="PTHR42924">
    <property type="entry name" value="EXONUCLEASE"/>
    <property type="match status" value="1"/>
</dbReference>
<feature type="signal peptide" evidence="1">
    <location>
        <begin position="1"/>
        <end position="19"/>
    </location>
</feature>
<sequence length="501" mass="55092">MKKVLLLLFLALSTIATRAQNNLKVYYGLLHAHTLLSDGSGTPEEAYAMAKANGLDFFAITEHNHAKAEDSGDERKDGVLIATDPRLYNGQNNVTITRKWTENGQQQTETISVRPLVKAAAAATTQTFLAIYGQEFSTISSGNHVNVFGLPEVLTVRNGNFKGFFDLLRQYESNGLNAVVQLNHPDVHTDLFYKGDDNSVKRNMYNDYGIDAGDLGPDFGNWVKTQSRYTHLIEVLTGPALSKVYRAYKPLEDEYFFYLKQGLRISPTAGQDNHYKTWGSITDARTGVLSESLSEKDILNAFRNNRTFATEDKNLKVILQLNDATMGSAINATVESELKFKVSISDSDEPNATYDLQVVGGAIKPELSTTATDWKAEDGILLTKNNIGGGDVSLTGLFAAAEPSFYYIRVTQNSGQKKDRAWTAPVWVNLNGTAANVTLATPAVVPALFYWTSSISSKVYHKKGCHSIDLIKLENLQSGDIPPAGRTLHNCVIGESDEQEP</sequence>
<reference evidence="2 3" key="1">
    <citation type="submission" date="2023-11" db="EMBL/GenBank/DDBJ databases">
        <title>Analysis of the Genomes of Mucilaginibacter gossypii cycad 4 and M. sabulilitoris SNA2: microbes with the potential for plant growth promotion.</title>
        <authorList>
            <person name="Hirsch A.M."/>
            <person name="Humm E."/>
            <person name="Rubbi M."/>
            <person name="Del Vecchio G."/>
            <person name="Ha S.M."/>
            <person name="Pellegrini M."/>
            <person name="Gunsalus R.P."/>
        </authorList>
    </citation>
    <scope>NUCLEOTIDE SEQUENCE [LARGE SCALE GENOMIC DNA]</scope>
    <source>
        <strain evidence="2 3">SNA2</strain>
    </source>
</reference>
<dbReference type="InterPro" id="IPR016195">
    <property type="entry name" value="Pol/histidinol_Pase-like"/>
</dbReference>
<proteinExistence type="predicted"/>
<evidence type="ECO:0008006" key="4">
    <source>
        <dbReference type="Google" id="ProtNLM"/>
    </source>
</evidence>
<protein>
    <recommendedName>
        <fullName evidence="4">Polymerase/histidinol phosphatase N-terminal domain-containing protein</fullName>
    </recommendedName>
</protein>